<accession>A0A8J3SCP9</accession>
<dbReference type="EMBL" id="BOOJ01000023">
    <property type="protein sequence ID" value="GIH91972.1"/>
    <property type="molecule type" value="Genomic_DNA"/>
</dbReference>
<reference evidence="1 2" key="1">
    <citation type="submission" date="2021-01" db="EMBL/GenBank/DDBJ databases">
        <title>Whole genome shotgun sequence of Planobispora siamensis NBRC 107568.</title>
        <authorList>
            <person name="Komaki H."/>
            <person name="Tamura T."/>
        </authorList>
    </citation>
    <scope>NUCLEOTIDE SEQUENCE [LARGE SCALE GENOMIC DNA]</scope>
    <source>
        <strain evidence="1 2">NBRC 107568</strain>
    </source>
</reference>
<organism evidence="1 2">
    <name type="scientific">Planobispora siamensis</name>
    <dbReference type="NCBI Taxonomy" id="936338"/>
    <lineage>
        <taxon>Bacteria</taxon>
        <taxon>Bacillati</taxon>
        <taxon>Actinomycetota</taxon>
        <taxon>Actinomycetes</taxon>
        <taxon>Streptosporangiales</taxon>
        <taxon>Streptosporangiaceae</taxon>
        <taxon>Planobispora</taxon>
    </lineage>
</organism>
<evidence type="ECO:0000313" key="1">
    <source>
        <dbReference type="EMBL" id="GIH91972.1"/>
    </source>
</evidence>
<gene>
    <name evidence="1" type="ORF">Psi01_26020</name>
</gene>
<name>A0A8J3SCP9_9ACTN</name>
<protein>
    <submittedName>
        <fullName evidence="1">Uncharacterized protein</fullName>
    </submittedName>
</protein>
<proteinExistence type="predicted"/>
<dbReference type="AlphaFoldDB" id="A0A8J3SCP9"/>
<dbReference type="RefSeq" id="WP_204064219.1">
    <property type="nucleotide sequence ID" value="NZ_BOOJ01000023.1"/>
</dbReference>
<dbReference type="Proteomes" id="UP000619788">
    <property type="component" value="Unassembled WGS sequence"/>
</dbReference>
<keyword evidence="2" id="KW-1185">Reference proteome</keyword>
<evidence type="ECO:0000313" key="2">
    <source>
        <dbReference type="Proteomes" id="UP000619788"/>
    </source>
</evidence>
<comment type="caution">
    <text evidence="1">The sequence shown here is derived from an EMBL/GenBank/DDBJ whole genome shotgun (WGS) entry which is preliminary data.</text>
</comment>
<sequence>MEPAPADELQAAAALLRCEHSFPVQPPEGTLWAPGPCTHCGTPSANYPRDIPERLHEPLAAVLAKAAEQARRNELLAPRHRRDVTTALGLARALNGGDHG</sequence>